<dbReference type="SUPFAM" id="SSF53474">
    <property type="entry name" value="alpha/beta-Hydrolases"/>
    <property type="match status" value="1"/>
</dbReference>
<dbReference type="PANTHER" id="PTHR48081:SF6">
    <property type="entry name" value="PEPTIDASE S9 PROLYL OLIGOPEPTIDASE CATALYTIC DOMAIN-CONTAINING PROTEIN"/>
    <property type="match status" value="1"/>
</dbReference>
<evidence type="ECO:0000313" key="4">
    <source>
        <dbReference type="EMBL" id="QDV37560.1"/>
    </source>
</evidence>
<gene>
    <name evidence="4" type="ORF">ElP_55000</name>
</gene>
<dbReference type="KEGG" id="tpla:ElP_55000"/>
<dbReference type="Proteomes" id="UP000317835">
    <property type="component" value="Chromosome"/>
</dbReference>
<dbReference type="GO" id="GO:0016787">
    <property type="term" value="F:hydrolase activity"/>
    <property type="evidence" value="ECO:0007669"/>
    <property type="project" value="UniProtKB-KW"/>
</dbReference>
<reference evidence="4 5" key="1">
    <citation type="submission" date="2019-02" db="EMBL/GenBank/DDBJ databases">
        <title>Deep-cultivation of Planctomycetes and their phenomic and genomic characterization uncovers novel biology.</title>
        <authorList>
            <person name="Wiegand S."/>
            <person name="Jogler M."/>
            <person name="Boedeker C."/>
            <person name="Pinto D."/>
            <person name="Vollmers J."/>
            <person name="Rivas-Marin E."/>
            <person name="Kohn T."/>
            <person name="Peeters S.H."/>
            <person name="Heuer A."/>
            <person name="Rast P."/>
            <person name="Oberbeckmann S."/>
            <person name="Bunk B."/>
            <person name="Jeske O."/>
            <person name="Meyerdierks A."/>
            <person name="Storesund J.E."/>
            <person name="Kallscheuer N."/>
            <person name="Luecker S."/>
            <person name="Lage O.M."/>
            <person name="Pohl T."/>
            <person name="Merkel B.J."/>
            <person name="Hornburger P."/>
            <person name="Mueller R.-W."/>
            <person name="Bruemmer F."/>
            <person name="Labrenz M."/>
            <person name="Spormann A.M."/>
            <person name="Op den Camp H."/>
            <person name="Overmann J."/>
            <person name="Amann R."/>
            <person name="Jetten M.S.M."/>
            <person name="Mascher T."/>
            <person name="Medema M.H."/>
            <person name="Devos D.P."/>
            <person name="Kaster A.-K."/>
            <person name="Ovreas L."/>
            <person name="Rohde M."/>
            <person name="Galperin M.Y."/>
            <person name="Jogler C."/>
        </authorList>
    </citation>
    <scope>NUCLEOTIDE SEQUENCE [LARGE SCALE GENOMIC DNA]</scope>
    <source>
        <strain evidence="4 5">ElP</strain>
    </source>
</reference>
<dbReference type="Pfam" id="PF20434">
    <property type="entry name" value="BD-FAE"/>
    <property type="match status" value="1"/>
</dbReference>
<keyword evidence="5" id="KW-1185">Reference proteome</keyword>
<evidence type="ECO:0000313" key="5">
    <source>
        <dbReference type="Proteomes" id="UP000317835"/>
    </source>
</evidence>
<name>A0A518H9N5_9BACT</name>
<dbReference type="Gene3D" id="3.40.50.1820">
    <property type="entry name" value="alpha/beta hydrolase"/>
    <property type="match status" value="1"/>
</dbReference>
<evidence type="ECO:0000256" key="1">
    <source>
        <dbReference type="ARBA" id="ARBA00022801"/>
    </source>
</evidence>
<protein>
    <submittedName>
        <fullName evidence="4">Acetyl esterase</fullName>
    </submittedName>
</protein>
<sequence length="144" mass="15493" precursor="true">MKLLALIAVLTLACTPFGVAADEPSFTRQEDVIYGRKHGTALTMDVFTPEEDAKGVGLVMVVSGGWFSAHEAIPVPLIESLVGRGYTVFAVVHVSQPKFTIPEILGDLHRAVRFIRHHAEDYGIDPDRIGNYGGSAGAWKCSAA</sequence>
<dbReference type="RefSeq" id="WP_145275505.1">
    <property type="nucleotide sequence ID" value="NZ_CP036426.1"/>
</dbReference>
<dbReference type="PANTHER" id="PTHR48081">
    <property type="entry name" value="AB HYDROLASE SUPERFAMILY PROTEIN C4A8.06C"/>
    <property type="match status" value="1"/>
</dbReference>
<dbReference type="InterPro" id="IPR029058">
    <property type="entry name" value="AB_hydrolase_fold"/>
</dbReference>
<evidence type="ECO:0000259" key="3">
    <source>
        <dbReference type="Pfam" id="PF20434"/>
    </source>
</evidence>
<dbReference type="InterPro" id="IPR050300">
    <property type="entry name" value="GDXG_lipolytic_enzyme"/>
</dbReference>
<evidence type="ECO:0000256" key="2">
    <source>
        <dbReference type="SAM" id="SignalP"/>
    </source>
</evidence>
<keyword evidence="1" id="KW-0378">Hydrolase</keyword>
<keyword evidence="2" id="KW-0732">Signal</keyword>
<dbReference type="AlphaFoldDB" id="A0A518H9N5"/>
<dbReference type="InterPro" id="IPR049492">
    <property type="entry name" value="BD-FAE-like_dom"/>
</dbReference>
<feature type="domain" description="BD-FAE-like" evidence="3">
    <location>
        <begin position="44"/>
        <end position="138"/>
    </location>
</feature>
<feature type="signal peptide" evidence="2">
    <location>
        <begin position="1"/>
        <end position="21"/>
    </location>
</feature>
<dbReference type="OrthoDB" id="265201at2"/>
<accession>A0A518H9N5</accession>
<dbReference type="EMBL" id="CP036426">
    <property type="protein sequence ID" value="QDV37560.1"/>
    <property type="molecule type" value="Genomic_DNA"/>
</dbReference>
<feature type="chain" id="PRO_5021801948" evidence="2">
    <location>
        <begin position="22"/>
        <end position="144"/>
    </location>
</feature>
<organism evidence="4 5">
    <name type="scientific">Tautonia plasticadhaerens</name>
    <dbReference type="NCBI Taxonomy" id="2527974"/>
    <lineage>
        <taxon>Bacteria</taxon>
        <taxon>Pseudomonadati</taxon>
        <taxon>Planctomycetota</taxon>
        <taxon>Planctomycetia</taxon>
        <taxon>Isosphaerales</taxon>
        <taxon>Isosphaeraceae</taxon>
        <taxon>Tautonia</taxon>
    </lineage>
</organism>
<proteinExistence type="predicted"/>